<organism evidence="2 3">
    <name type="scientific">Sedimenticola selenatireducens</name>
    <dbReference type="NCBI Taxonomy" id="191960"/>
    <lineage>
        <taxon>Bacteria</taxon>
        <taxon>Pseudomonadati</taxon>
        <taxon>Pseudomonadota</taxon>
        <taxon>Gammaproteobacteria</taxon>
        <taxon>Chromatiales</taxon>
        <taxon>Sedimenticolaceae</taxon>
        <taxon>Sedimenticola</taxon>
    </lineage>
</organism>
<dbReference type="Proteomes" id="UP000316649">
    <property type="component" value="Unassembled WGS sequence"/>
</dbReference>
<dbReference type="RefSeq" id="WP_144357604.1">
    <property type="nucleotide sequence ID" value="NZ_VMNH01000004.1"/>
</dbReference>
<name>A0A557SKK4_9GAMM</name>
<comment type="caution">
    <text evidence="2">The sequence shown here is derived from an EMBL/GenBank/DDBJ whole genome shotgun (WGS) entry which is preliminary data.</text>
</comment>
<dbReference type="InterPro" id="IPR036102">
    <property type="entry name" value="OsmC/Ohrsf"/>
</dbReference>
<keyword evidence="3" id="KW-1185">Reference proteome</keyword>
<dbReference type="SUPFAM" id="SSF82784">
    <property type="entry name" value="OsmC-like"/>
    <property type="match status" value="1"/>
</dbReference>
<dbReference type="InterPro" id="IPR052924">
    <property type="entry name" value="OsmC/Ohr_hydroprdx_reductase"/>
</dbReference>
<dbReference type="InterPro" id="IPR015946">
    <property type="entry name" value="KH_dom-like_a/b"/>
</dbReference>
<accession>A0A557SKK4</accession>
<dbReference type="InterPro" id="IPR003718">
    <property type="entry name" value="OsmC/Ohr_fam"/>
</dbReference>
<dbReference type="PANTHER" id="PTHR35368:SF1">
    <property type="entry name" value="HYDROPEROXIDE REDUCTASE"/>
    <property type="match status" value="1"/>
</dbReference>
<evidence type="ECO:0000313" key="2">
    <source>
        <dbReference type="EMBL" id="TVO77880.1"/>
    </source>
</evidence>
<dbReference type="EMBL" id="VMNH01000004">
    <property type="protein sequence ID" value="TVO77880.1"/>
    <property type="molecule type" value="Genomic_DNA"/>
</dbReference>
<dbReference type="OrthoDB" id="9789573at2"/>
<dbReference type="Pfam" id="PF02566">
    <property type="entry name" value="OsmC"/>
    <property type="match status" value="1"/>
</dbReference>
<feature type="region of interest" description="Disordered" evidence="1">
    <location>
        <begin position="1"/>
        <end position="48"/>
    </location>
</feature>
<protein>
    <submittedName>
        <fullName evidence="2">OsmC family protein</fullName>
    </submittedName>
</protein>
<evidence type="ECO:0000313" key="3">
    <source>
        <dbReference type="Proteomes" id="UP000316649"/>
    </source>
</evidence>
<evidence type="ECO:0000256" key="1">
    <source>
        <dbReference type="SAM" id="MobiDB-lite"/>
    </source>
</evidence>
<proteinExistence type="predicted"/>
<dbReference type="PANTHER" id="PTHR35368">
    <property type="entry name" value="HYDROPEROXIDE REDUCTASE"/>
    <property type="match status" value="1"/>
</dbReference>
<sequence>MTHQDNMTVRDRQDPLRERYNDNPQEAAITDRAKTSGGSTSDPFHGMVQPGKPDYGVSWPFGIHYAVGGYHDAPNPGDLLSAALAACLDSTLRIIANRMGVSLTSLEVEVIADIDVRGTLLVDRSVPVGFQKMQCRVNFQAAEGTDARLIEKLAAASEHSCIVLQTLRTGISVETSFNAASRTDSS</sequence>
<dbReference type="AlphaFoldDB" id="A0A557SKK4"/>
<reference evidence="2 3" key="1">
    <citation type="submission" date="2019-07" db="EMBL/GenBank/DDBJ databases">
        <title>The pathways for chlorine oxyanion respiration interact through the shared metabolite chlorate.</title>
        <authorList>
            <person name="Barnum T.P."/>
            <person name="Cheng Y."/>
            <person name="Hill K.A."/>
            <person name="Lucas L.N."/>
            <person name="Carlson H.K."/>
            <person name="Coates J.D."/>
        </authorList>
    </citation>
    <scope>NUCLEOTIDE SEQUENCE [LARGE SCALE GENOMIC DNA]</scope>
    <source>
        <strain evidence="2 3">BK-1</strain>
    </source>
</reference>
<gene>
    <name evidence="2" type="ORF">FHP88_03510</name>
</gene>
<dbReference type="Gene3D" id="3.30.300.20">
    <property type="match status" value="1"/>
</dbReference>
<feature type="compositionally biased region" description="Basic and acidic residues" evidence="1">
    <location>
        <begin position="8"/>
        <end position="21"/>
    </location>
</feature>